<organism evidence="1 2">
    <name type="scientific">Mixia osmundae (strain CBS 9802 / IAM 14324 / JCM 22182 / KY 12970)</name>
    <dbReference type="NCBI Taxonomy" id="764103"/>
    <lineage>
        <taxon>Eukaryota</taxon>
        <taxon>Fungi</taxon>
        <taxon>Dikarya</taxon>
        <taxon>Basidiomycota</taxon>
        <taxon>Pucciniomycotina</taxon>
        <taxon>Mixiomycetes</taxon>
        <taxon>Mixiales</taxon>
        <taxon>Mixiaceae</taxon>
        <taxon>Mixia</taxon>
    </lineage>
</organism>
<dbReference type="RefSeq" id="XP_014567514.1">
    <property type="nucleotide sequence ID" value="XM_014712028.1"/>
</dbReference>
<name>G7E772_MIXOS</name>
<comment type="caution">
    <text evidence="1">The sequence shown here is derived from an EMBL/GenBank/DDBJ whole genome shotgun (WGS) entry which is preliminary data.</text>
</comment>
<dbReference type="InParanoid" id="G7E772"/>
<dbReference type="AlphaFoldDB" id="G7E772"/>
<dbReference type="HOGENOM" id="CLU_1428333_0_0_1"/>
<reference evidence="1 2" key="1">
    <citation type="journal article" date="2011" name="J. Gen. Appl. Microbiol.">
        <title>Draft genome sequencing of the enigmatic basidiomycete Mixia osmundae.</title>
        <authorList>
            <person name="Nishida H."/>
            <person name="Nagatsuka Y."/>
            <person name="Sugiyama J."/>
        </authorList>
    </citation>
    <scope>NUCLEOTIDE SEQUENCE [LARGE SCALE GENOMIC DNA]</scope>
    <source>
        <strain evidence="2">CBS 9802 / IAM 14324 / JCM 22182 / KY 12970</strain>
    </source>
</reference>
<evidence type="ECO:0000313" key="2">
    <source>
        <dbReference type="Proteomes" id="UP000009131"/>
    </source>
</evidence>
<keyword evidence="2" id="KW-1185">Reference proteome</keyword>
<reference evidence="1 2" key="2">
    <citation type="journal article" date="2012" name="Open Biol.">
        <title>Characteristics of nucleosomes and linker DNA regions on the genome of the basidiomycete Mixia osmundae revealed by mono- and dinucleosome mapping.</title>
        <authorList>
            <person name="Nishida H."/>
            <person name="Kondo S."/>
            <person name="Matsumoto T."/>
            <person name="Suzuki Y."/>
            <person name="Yoshikawa H."/>
            <person name="Taylor T.D."/>
            <person name="Sugiyama J."/>
        </authorList>
    </citation>
    <scope>NUCLEOTIDE SEQUENCE [LARGE SCALE GENOMIC DNA]</scope>
    <source>
        <strain evidence="2">CBS 9802 / IAM 14324 / JCM 22182 / KY 12970</strain>
    </source>
</reference>
<proteinExistence type="predicted"/>
<protein>
    <submittedName>
        <fullName evidence="1">Uncharacterized protein</fullName>
    </submittedName>
</protein>
<sequence length="190" mass="20332">MLLWLLLIGMAMASPLLEVRSPTSAGSLKSNGSADAADLDKQMSSTSSFEERGITQYGVYYGAIIWAVGVCGKNRVLSPLINVDISIATSGETQYPFAYPVDTYAKVVQEVPQRGDTRCCSGTVVTTSWIRADKVEPSTAKGESLYMEMKCQNDGTIACRDAFPVPESGRCNIIRSGIEIVSSLKAATAS</sequence>
<dbReference type="EMBL" id="BABT02000153">
    <property type="protein sequence ID" value="GAA98682.1"/>
    <property type="molecule type" value="Genomic_DNA"/>
</dbReference>
<evidence type="ECO:0000313" key="1">
    <source>
        <dbReference type="EMBL" id="GAA98682.1"/>
    </source>
</evidence>
<dbReference type="Proteomes" id="UP000009131">
    <property type="component" value="Unassembled WGS sequence"/>
</dbReference>
<accession>G7E772</accession>
<gene>
    <name evidence="1" type="primary">Mo05370</name>
    <name evidence="1" type="ORF">E5Q_05370</name>
</gene>